<evidence type="ECO:0000313" key="3">
    <source>
        <dbReference type="EMBL" id="USW51602.1"/>
    </source>
</evidence>
<gene>
    <name evidence="3" type="ORF">Slin15195_G049210</name>
</gene>
<reference evidence="3" key="1">
    <citation type="submission" date="2022-06" db="EMBL/GenBank/DDBJ databases">
        <title>Complete genome sequences of two strains of the flax pathogen Septoria linicola.</title>
        <authorList>
            <person name="Lapalu N."/>
            <person name="Simon A."/>
            <person name="Demenou B."/>
            <person name="Paumier D."/>
            <person name="Guillot M.-P."/>
            <person name="Gout L."/>
            <person name="Valade R."/>
        </authorList>
    </citation>
    <scope>NUCLEOTIDE SEQUENCE</scope>
    <source>
        <strain evidence="3">SE15195</strain>
    </source>
</reference>
<dbReference type="AlphaFoldDB" id="A0A9Q9EIZ8"/>
<feature type="compositionally biased region" description="Polar residues" evidence="1">
    <location>
        <begin position="151"/>
        <end position="160"/>
    </location>
</feature>
<proteinExistence type="predicted"/>
<feature type="compositionally biased region" description="Low complexity" evidence="1">
    <location>
        <begin position="162"/>
        <end position="175"/>
    </location>
</feature>
<evidence type="ECO:0000256" key="1">
    <source>
        <dbReference type="SAM" id="MobiDB-lite"/>
    </source>
</evidence>
<feature type="transmembrane region" description="Helical" evidence="2">
    <location>
        <begin position="23"/>
        <end position="48"/>
    </location>
</feature>
<keyword evidence="2" id="KW-0812">Transmembrane</keyword>
<evidence type="ECO:0000256" key="2">
    <source>
        <dbReference type="SAM" id="Phobius"/>
    </source>
</evidence>
<feature type="transmembrane region" description="Helical" evidence="2">
    <location>
        <begin position="60"/>
        <end position="78"/>
    </location>
</feature>
<name>A0A9Q9EIZ8_9PEZI</name>
<dbReference type="EMBL" id="CP099420">
    <property type="protein sequence ID" value="USW51602.1"/>
    <property type="molecule type" value="Genomic_DNA"/>
</dbReference>
<keyword evidence="4" id="KW-1185">Reference proteome</keyword>
<evidence type="ECO:0000313" key="4">
    <source>
        <dbReference type="Proteomes" id="UP001056384"/>
    </source>
</evidence>
<dbReference type="Proteomes" id="UP001056384">
    <property type="component" value="Chromosome 3"/>
</dbReference>
<feature type="transmembrane region" description="Helical" evidence="2">
    <location>
        <begin position="84"/>
        <end position="105"/>
    </location>
</feature>
<sequence length="197" mass="21799">MEQQTADHGDATSSTALTLVYLVAYWLVYSIGFILNNIVLAVLWVLHLIYRPIAFTLQPVVYLVHFLLTCLALPFRALAQLETIYIYLGIAALLGVSGGLIISLVSSKITSTLFKPTPTRAKVRSVKDYRRQKKQLKVKEELPTLLLPPTRQVNGTSPQRHLSPGSLSPGPMSLSDASRRKAGLMGTTIMEEEDSEF</sequence>
<accession>A0A9Q9EIZ8</accession>
<feature type="region of interest" description="Disordered" evidence="1">
    <location>
        <begin position="148"/>
        <end position="183"/>
    </location>
</feature>
<protein>
    <submittedName>
        <fullName evidence="3">Uncharacterized protein</fullName>
    </submittedName>
</protein>
<keyword evidence="2" id="KW-0472">Membrane</keyword>
<organism evidence="3 4">
    <name type="scientific">Septoria linicola</name>
    <dbReference type="NCBI Taxonomy" id="215465"/>
    <lineage>
        <taxon>Eukaryota</taxon>
        <taxon>Fungi</taxon>
        <taxon>Dikarya</taxon>
        <taxon>Ascomycota</taxon>
        <taxon>Pezizomycotina</taxon>
        <taxon>Dothideomycetes</taxon>
        <taxon>Dothideomycetidae</taxon>
        <taxon>Mycosphaerellales</taxon>
        <taxon>Mycosphaerellaceae</taxon>
        <taxon>Septoria</taxon>
    </lineage>
</organism>
<keyword evidence="2" id="KW-1133">Transmembrane helix</keyword>